<reference evidence="3" key="1">
    <citation type="journal article" date="2017" name="Genome Announc.">
        <title>Draft Genome Sequence of Terrimicrobium sacchariphilum NM-5T, a Facultative Anaerobic Soil Bacterium of the Class Spartobacteria.</title>
        <authorList>
            <person name="Qiu Y.L."/>
            <person name="Tourlousse D.M."/>
            <person name="Matsuura N."/>
            <person name="Ohashi A."/>
            <person name="Sekiguchi Y."/>
        </authorList>
    </citation>
    <scope>NUCLEOTIDE SEQUENCE [LARGE SCALE GENOMIC DNA]</scope>
    <source>
        <strain evidence="3">NM-5</strain>
    </source>
</reference>
<sequence>MKPLLALICSLTLASAAFAQDPATPTDTDVSARSKALEVAGAFSNDGYKIRDGYWAGEIDSSKPQLLEVNLFAGNEYWFTAAATPPARRLAVSVYDEAGKLVDFQTYNDGPAAAAGFVPEKSGRYFLKLSLVEGEKAPFCLIYSYK</sequence>
<evidence type="ECO:0000313" key="2">
    <source>
        <dbReference type="EMBL" id="GAT32744.1"/>
    </source>
</evidence>
<feature type="signal peptide" evidence="1">
    <location>
        <begin position="1"/>
        <end position="19"/>
    </location>
</feature>
<keyword evidence="1" id="KW-0732">Signal</keyword>
<evidence type="ECO:0000313" key="3">
    <source>
        <dbReference type="Proteomes" id="UP000076023"/>
    </source>
</evidence>
<organism evidence="2 3">
    <name type="scientific">Terrimicrobium sacchariphilum</name>
    <dbReference type="NCBI Taxonomy" id="690879"/>
    <lineage>
        <taxon>Bacteria</taxon>
        <taxon>Pseudomonadati</taxon>
        <taxon>Verrucomicrobiota</taxon>
        <taxon>Terrimicrobiia</taxon>
        <taxon>Terrimicrobiales</taxon>
        <taxon>Terrimicrobiaceae</taxon>
        <taxon>Terrimicrobium</taxon>
    </lineage>
</organism>
<keyword evidence="3" id="KW-1185">Reference proteome</keyword>
<dbReference type="OrthoDB" id="191002at2"/>
<gene>
    <name evidence="2" type="ORF">TSACC_21145</name>
</gene>
<dbReference type="InParanoid" id="A0A146G751"/>
<proteinExistence type="predicted"/>
<dbReference type="AlphaFoldDB" id="A0A146G751"/>
<feature type="chain" id="PRO_5007524521" description="Pre-peptidase C-terminal domain-containing protein" evidence="1">
    <location>
        <begin position="20"/>
        <end position="146"/>
    </location>
</feature>
<protein>
    <recommendedName>
        <fullName evidence="4">Pre-peptidase C-terminal domain-containing protein</fullName>
    </recommendedName>
</protein>
<dbReference type="EMBL" id="BDCO01000002">
    <property type="protein sequence ID" value="GAT32744.1"/>
    <property type="molecule type" value="Genomic_DNA"/>
</dbReference>
<evidence type="ECO:0008006" key="4">
    <source>
        <dbReference type="Google" id="ProtNLM"/>
    </source>
</evidence>
<dbReference type="Proteomes" id="UP000076023">
    <property type="component" value="Unassembled WGS sequence"/>
</dbReference>
<evidence type="ECO:0000256" key="1">
    <source>
        <dbReference type="SAM" id="SignalP"/>
    </source>
</evidence>
<comment type="caution">
    <text evidence="2">The sequence shown here is derived from an EMBL/GenBank/DDBJ whole genome shotgun (WGS) entry which is preliminary data.</text>
</comment>
<name>A0A146G751_TERSA</name>
<dbReference type="RefSeq" id="WP_075078559.1">
    <property type="nucleotide sequence ID" value="NZ_BDCO01000002.1"/>
</dbReference>
<dbReference type="STRING" id="690879.TSACC_21145"/>
<accession>A0A146G751</accession>